<sequence length="642" mass="71498">MFSAEEILCNTQQVIAGLEALRGENRSLLDNLQEALENGRRLRAAAWSRRRAAHHPPITGEDRAGAERGTGVSLCTLQVMMALSAHLGSLEAEKQKLRAQVRRLCQENQWLRDELAGAQQRLQESEQEVVTLEEQNRHLQFMSSIRKYDLDEPQLDDKDASSTKESLDDLFPTEDEEQSQTSPRSAAAAAQQGGYEIPARLRTLHNLVIQYASQGRYEVAVPLCKQALEDLEKSSGHTHPDVATMLNILALVYRDQNKYKEAANLLNDALAIREKTLGMDHPAVAATLNNLAVLYGKRGKYKEAEPLCKRALEIREKCILCLTPPPPQVLGTDHPDVAKQLNNLALLCQNQGKYQEVEQYYERALHIYQSKLGPDDANVAKTKNNLASCYLKQGKYRQAESLYKEILTRAHEKEFGSVEGDGRPSWSGAEDGGAGQDGLSNLRRSGSFTKLRESIRRSSEKLVRKLRGVGIEDNIQSNAGMKRANSLNVLNDRDRESQDGAQSSCLADVRGLSSSTQSLMRRGSLGARLTCLNGWAICLRKCLESCTASSTVRFRLPSVMCSWIQRGSFPRSNERTLGRRITYLVSKDHESVVGLASDDSAHTLGRVTHGIERQEVVLSDLELIPEVLQPGLKPNTKMQKIF</sequence>
<evidence type="ECO:0000256" key="15">
    <source>
        <dbReference type="ARBA" id="ARBA00045520"/>
    </source>
</evidence>
<evidence type="ECO:0000256" key="11">
    <source>
        <dbReference type="ARBA" id="ARBA00023054"/>
    </source>
</evidence>
<dbReference type="EMBL" id="JAAKFY010000013">
    <property type="protein sequence ID" value="KAF3847383.1"/>
    <property type="molecule type" value="Genomic_DNA"/>
</dbReference>
<feature type="coiled-coil region" evidence="19">
    <location>
        <begin position="80"/>
        <end position="142"/>
    </location>
</feature>
<feature type="region of interest" description="Disordered" evidence="20">
    <location>
        <begin position="415"/>
        <end position="443"/>
    </location>
</feature>
<proteinExistence type="inferred from homology"/>
<comment type="subunit">
    <text evidence="18">Oligomeric complex composed of two heavy chains and two light chains.</text>
</comment>
<keyword evidence="7" id="KW-0677">Repeat</keyword>
<dbReference type="PANTHER" id="PTHR45783">
    <property type="entry name" value="KINESIN LIGHT CHAIN"/>
    <property type="match status" value="1"/>
</dbReference>
<gene>
    <name evidence="21" type="ORF">F7725_020411</name>
</gene>
<dbReference type="Gene3D" id="1.25.40.10">
    <property type="entry name" value="Tetratricopeptide repeat domain"/>
    <property type="match status" value="1"/>
</dbReference>
<dbReference type="GO" id="GO:0030154">
    <property type="term" value="P:cell differentiation"/>
    <property type="evidence" value="ECO:0007669"/>
    <property type="project" value="UniProtKB-KW"/>
</dbReference>
<reference evidence="21 22" key="1">
    <citation type="submission" date="2020-03" db="EMBL/GenBank/DDBJ databases">
        <title>Dissostichus mawsoni Genome sequencing and assembly.</title>
        <authorList>
            <person name="Park H."/>
        </authorList>
    </citation>
    <scope>NUCLEOTIDE SEQUENCE [LARGE SCALE GENOMIC DNA]</scope>
    <source>
        <strain evidence="21">DM0001</strain>
        <tissue evidence="21">Muscle</tissue>
    </source>
</reference>
<keyword evidence="22" id="KW-1185">Reference proteome</keyword>
<dbReference type="Pfam" id="PF13374">
    <property type="entry name" value="TPR_10"/>
    <property type="match status" value="1"/>
</dbReference>
<evidence type="ECO:0000313" key="22">
    <source>
        <dbReference type="Proteomes" id="UP000518266"/>
    </source>
</evidence>
<comment type="function">
    <text evidence="15">Kinesin is a microtubule-associated force-producing protein that may play a role in organelle transport. Plays a role during spermiogenesis in the development of the sperm tail midpiece and in the normal function of spermatozoa. May play a role in the formation of the mitochondrial sheath formation in the developing spermatid midpiece.</text>
</comment>
<protein>
    <recommendedName>
        <fullName evidence="18">Kinesin light chain</fullName>
    </recommendedName>
</protein>
<dbReference type="GO" id="GO:0007018">
    <property type="term" value="P:microtubule-based movement"/>
    <property type="evidence" value="ECO:0007669"/>
    <property type="project" value="TreeGrafter"/>
</dbReference>
<dbReference type="AlphaFoldDB" id="A0A7J5YE50"/>
<comment type="function">
    <text evidence="18">Kinesin is a microtubule-associated force-producing protein that play a role in organelle transport.</text>
</comment>
<keyword evidence="11 19" id="KW-0175">Coiled coil</keyword>
<evidence type="ECO:0000256" key="12">
    <source>
        <dbReference type="ARBA" id="ARBA00023128"/>
    </source>
</evidence>
<keyword evidence="13 18" id="KW-0505">Motor protein</keyword>
<dbReference type="OrthoDB" id="413723at2759"/>
<evidence type="ECO:0000256" key="18">
    <source>
        <dbReference type="RuleBase" id="RU367020"/>
    </source>
</evidence>
<evidence type="ECO:0000256" key="16">
    <source>
        <dbReference type="ARBA" id="ARBA00046448"/>
    </source>
</evidence>
<evidence type="ECO:0000256" key="5">
    <source>
        <dbReference type="ARBA" id="ARBA00022553"/>
    </source>
</evidence>
<evidence type="ECO:0000256" key="19">
    <source>
        <dbReference type="SAM" id="Coils"/>
    </source>
</evidence>
<dbReference type="Proteomes" id="UP000518266">
    <property type="component" value="Unassembled WGS sequence"/>
</dbReference>
<name>A0A7J5YE50_DISMA</name>
<evidence type="ECO:0000256" key="8">
    <source>
        <dbReference type="ARBA" id="ARBA00022782"/>
    </source>
</evidence>
<keyword evidence="8" id="KW-0221">Differentiation</keyword>
<keyword evidence="14 18" id="KW-0206">Cytoskeleton</keyword>
<keyword evidence="12" id="KW-0496">Mitochondrion</keyword>
<evidence type="ECO:0000256" key="13">
    <source>
        <dbReference type="ARBA" id="ARBA00023175"/>
    </source>
</evidence>
<evidence type="ECO:0000256" key="4">
    <source>
        <dbReference type="ARBA" id="ARBA00022490"/>
    </source>
</evidence>
<evidence type="ECO:0000256" key="9">
    <source>
        <dbReference type="ARBA" id="ARBA00022803"/>
    </source>
</evidence>
<comment type="similarity">
    <text evidence="3 18">Belongs to the kinesin light chain family.</text>
</comment>
<dbReference type="FunFam" id="1.25.40.10:FF:000003">
    <property type="entry name" value="kinesin light chain isoform X1"/>
    <property type="match status" value="1"/>
</dbReference>
<evidence type="ECO:0000256" key="3">
    <source>
        <dbReference type="ARBA" id="ARBA00009622"/>
    </source>
</evidence>
<comment type="caution">
    <text evidence="21">The sequence shown here is derived from an EMBL/GenBank/DDBJ whole genome shotgun (WGS) entry which is preliminary data.</text>
</comment>
<evidence type="ECO:0000256" key="20">
    <source>
        <dbReference type="SAM" id="MobiDB-lite"/>
    </source>
</evidence>
<evidence type="ECO:0000256" key="17">
    <source>
        <dbReference type="PROSITE-ProRule" id="PRU00339"/>
    </source>
</evidence>
<dbReference type="GO" id="GO:0019894">
    <property type="term" value="F:kinesin binding"/>
    <property type="evidence" value="ECO:0007669"/>
    <property type="project" value="TreeGrafter"/>
</dbReference>
<keyword evidence="9 17" id="KW-0802">TPR repeat</keyword>
<dbReference type="GO" id="GO:0005871">
    <property type="term" value="C:kinesin complex"/>
    <property type="evidence" value="ECO:0007669"/>
    <property type="project" value="UniProtKB-UniRule"/>
</dbReference>
<keyword evidence="10" id="KW-0744">Spermatogenesis</keyword>
<feature type="repeat" description="TPR" evidence="17">
    <location>
        <begin position="285"/>
        <end position="318"/>
    </location>
</feature>
<keyword evidence="5" id="KW-0597">Phosphoprotein</keyword>
<organism evidence="21 22">
    <name type="scientific">Dissostichus mawsoni</name>
    <name type="common">Antarctic cod</name>
    <dbReference type="NCBI Taxonomy" id="36200"/>
    <lineage>
        <taxon>Eukaryota</taxon>
        <taxon>Metazoa</taxon>
        <taxon>Chordata</taxon>
        <taxon>Craniata</taxon>
        <taxon>Vertebrata</taxon>
        <taxon>Euteleostomi</taxon>
        <taxon>Actinopterygii</taxon>
        <taxon>Neopterygii</taxon>
        <taxon>Teleostei</taxon>
        <taxon>Neoteleostei</taxon>
        <taxon>Acanthomorphata</taxon>
        <taxon>Eupercaria</taxon>
        <taxon>Perciformes</taxon>
        <taxon>Notothenioidei</taxon>
        <taxon>Nototheniidae</taxon>
        <taxon>Dissostichus</taxon>
    </lineage>
</organism>
<evidence type="ECO:0000256" key="10">
    <source>
        <dbReference type="ARBA" id="ARBA00022871"/>
    </source>
</evidence>
<evidence type="ECO:0000256" key="1">
    <source>
        <dbReference type="ARBA" id="ARBA00004173"/>
    </source>
</evidence>
<dbReference type="Pfam" id="PF13424">
    <property type="entry name" value="TPR_12"/>
    <property type="match status" value="2"/>
</dbReference>
<evidence type="ECO:0000256" key="7">
    <source>
        <dbReference type="ARBA" id="ARBA00022737"/>
    </source>
</evidence>
<evidence type="ECO:0000256" key="6">
    <source>
        <dbReference type="ARBA" id="ARBA00022701"/>
    </source>
</evidence>
<evidence type="ECO:0000313" key="21">
    <source>
        <dbReference type="EMBL" id="KAF3847383.1"/>
    </source>
</evidence>
<dbReference type="PRINTS" id="PR00381">
    <property type="entry name" value="KINESINLIGHT"/>
</dbReference>
<accession>A0A7J5YE50</accession>
<comment type="subunit">
    <text evidence="16">Oligomer composed of two heavy chains and two light chains. Associates with microtubulin in an ATP-dependent manner. Interacts with KIF5C. Interacts with ODF1. Interacts with LRGUK. Interacts with VDAC2.</text>
</comment>
<feature type="compositionally biased region" description="Basic and acidic residues" evidence="20">
    <location>
        <begin position="150"/>
        <end position="167"/>
    </location>
</feature>
<dbReference type="InterPro" id="IPR011990">
    <property type="entry name" value="TPR-like_helical_dom_sf"/>
</dbReference>
<evidence type="ECO:0000256" key="14">
    <source>
        <dbReference type="ARBA" id="ARBA00023212"/>
    </source>
</evidence>
<dbReference type="GO" id="GO:0005739">
    <property type="term" value="C:mitochondrion"/>
    <property type="evidence" value="ECO:0007669"/>
    <property type="project" value="UniProtKB-SubCell"/>
</dbReference>
<dbReference type="PANTHER" id="PTHR45783:SF1">
    <property type="entry name" value="KINESIN LIGHT CHAIN 3"/>
    <property type="match status" value="1"/>
</dbReference>
<dbReference type="GO" id="GO:0005874">
    <property type="term" value="C:microtubule"/>
    <property type="evidence" value="ECO:0007669"/>
    <property type="project" value="UniProtKB-UniRule"/>
</dbReference>
<dbReference type="InterPro" id="IPR002151">
    <property type="entry name" value="Kinesin_light"/>
</dbReference>
<dbReference type="PROSITE" id="PS50005">
    <property type="entry name" value="TPR"/>
    <property type="match status" value="2"/>
</dbReference>
<keyword evidence="4 18" id="KW-0963">Cytoplasm</keyword>
<dbReference type="GO" id="GO:0007283">
    <property type="term" value="P:spermatogenesis"/>
    <property type="evidence" value="ECO:0007669"/>
    <property type="project" value="UniProtKB-KW"/>
</dbReference>
<feature type="region of interest" description="Disordered" evidence="20">
    <location>
        <begin position="150"/>
        <end position="191"/>
    </location>
</feature>
<keyword evidence="6 18" id="KW-0493">Microtubule</keyword>
<dbReference type="SUPFAM" id="SSF48452">
    <property type="entry name" value="TPR-like"/>
    <property type="match status" value="2"/>
</dbReference>
<dbReference type="SMART" id="SM00028">
    <property type="entry name" value="TPR"/>
    <property type="match status" value="5"/>
</dbReference>
<feature type="repeat" description="TPR" evidence="17">
    <location>
        <begin position="243"/>
        <end position="276"/>
    </location>
</feature>
<comment type="subcellular location">
    <subcellularLocation>
        <location evidence="2 18">Cytoplasm</location>
        <location evidence="2 18">Cytoskeleton</location>
    </subcellularLocation>
    <subcellularLocation>
        <location evidence="1">Mitochondrion</location>
    </subcellularLocation>
</comment>
<dbReference type="InterPro" id="IPR019734">
    <property type="entry name" value="TPR_rpt"/>
</dbReference>
<evidence type="ECO:0000256" key="2">
    <source>
        <dbReference type="ARBA" id="ARBA00004245"/>
    </source>
</evidence>